<sequence>MSYAGLASRLNQGRSTRYDHASVRRWVRDNAIPRGEAPRLICQVLGSAVGRTLTFADIGMDRGGYRDLSDTPLRAAIDQATALWRGDHLRSDAVERTRPLVGPASTAPVFAWENPPDDTDVSHHGPRAVGRSDVARVRAARDRYEQMYRRVGGIPVRPRIVAYLHDQVGPLIRGGYSDSTGRELLRATGGLVALAGISAYDADRQALAQRYLLFALRMAKASGRRGFGGYCLALLANQAMYQGEYRRVLQYAQTALRGAHGHLSPALAVDLHTLQARAYARIGDTSSSHQHMTKAEQIQIRPEDEPPETGYVQPGLVETQHADVLRRLGDLAAAQTYAEESVRASEGTHLRGQAHRLATLAHVQGERGNAEGAAATGHRMLDLTEGMESGRIHDRVTGLARALAPYDTSDVRAFRGRAQLQTQSEQ</sequence>
<organism evidence="1 2">
    <name type="scientific">Actinomadura graeca</name>
    <dbReference type="NCBI Taxonomy" id="2750812"/>
    <lineage>
        <taxon>Bacteria</taxon>
        <taxon>Bacillati</taxon>
        <taxon>Actinomycetota</taxon>
        <taxon>Actinomycetes</taxon>
        <taxon>Streptosporangiales</taxon>
        <taxon>Thermomonosporaceae</taxon>
        <taxon>Actinomadura</taxon>
    </lineage>
</organism>
<dbReference type="Proteomes" id="UP001049518">
    <property type="component" value="Chromosome"/>
</dbReference>
<reference evidence="1" key="1">
    <citation type="submission" date="2020-07" db="EMBL/GenBank/DDBJ databases">
        <authorList>
            <person name="Tarantini F.S."/>
            <person name="Hong K.W."/>
            <person name="Chan K.G."/>
        </authorList>
    </citation>
    <scope>NUCLEOTIDE SEQUENCE</scope>
    <source>
        <strain evidence="1">32-07</strain>
    </source>
</reference>
<keyword evidence="2" id="KW-1185">Reference proteome</keyword>
<dbReference type="Gene3D" id="1.25.40.10">
    <property type="entry name" value="Tetratricopeptide repeat domain"/>
    <property type="match status" value="1"/>
</dbReference>
<gene>
    <name evidence="1" type="ORF">AGRA3207_002418</name>
</gene>
<evidence type="ECO:0000313" key="1">
    <source>
        <dbReference type="EMBL" id="QXJ26457.1"/>
    </source>
</evidence>
<dbReference type="InterPro" id="IPR011990">
    <property type="entry name" value="TPR-like_helical_dom_sf"/>
</dbReference>
<proteinExistence type="predicted"/>
<protein>
    <submittedName>
        <fullName evidence="1">Transcriptional regulator</fullName>
    </submittedName>
</protein>
<accession>A0ABX8R9L0</accession>
<name>A0ABX8R9L0_9ACTN</name>
<dbReference type="EMBL" id="CP059572">
    <property type="protein sequence ID" value="QXJ26457.1"/>
    <property type="molecule type" value="Genomic_DNA"/>
</dbReference>
<evidence type="ECO:0000313" key="2">
    <source>
        <dbReference type="Proteomes" id="UP001049518"/>
    </source>
</evidence>
<dbReference type="SUPFAM" id="SSF48452">
    <property type="entry name" value="TPR-like"/>
    <property type="match status" value="1"/>
</dbReference>